<dbReference type="Pfam" id="PF13621">
    <property type="entry name" value="Cupin_8"/>
    <property type="match status" value="1"/>
</dbReference>
<keyword evidence="12" id="KW-0687">Ribonucleoprotein</keyword>
<comment type="catalytic activity">
    <reaction evidence="13">
        <text>L-aspartate 4-semialdehyde + phosphate + NADP(+) = 4-phospho-L-aspartate + NADPH + H(+)</text>
        <dbReference type="Rhea" id="RHEA:24284"/>
        <dbReference type="ChEBI" id="CHEBI:15378"/>
        <dbReference type="ChEBI" id="CHEBI:43474"/>
        <dbReference type="ChEBI" id="CHEBI:57535"/>
        <dbReference type="ChEBI" id="CHEBI:57783"/>
        <dbReference type="ChEBI" id="CHEBI:58349"/>
        <dbReference type="ChEBI" id="CHEBI:537519"/>
        <dbReference type="EC" id="1.2.1.11"/>
    </reaction>
    <physiologicalReaction direction="right-to-left" evidence="13">
        <dbReference type="Rhea" id="RHEA:24286"/>
    </physiologicalReaction>
</comment>
<dbReference type="Pfam" id="PF17103">
    <property type="entry name" value="Stealth_CR4"/>
    <property type="match status" value="1"/>
</dbReference>
<evidence type="ECO:0000259" key="17">
    <source>
        <dbReference type="PROSITE" id="PS51184"/>
    </source>
</evidence>
<feature type="transmembrane region" description="Helical" evidence="16">
    <location>
        <begin position="338"/>
        <end position="359"/>
    </location>
</feature>
<dbReference type="Pfam" id="PF02774">
    <property type="entry name" value="Semialdhyde_dhC"/>
    <property type="match status" value="1"/>
</dbReference>
<dbReference type="Gene3D" id="3.40.50.720">
    <property type="entry name" value="NAD(P)-binding Rossmann-like Domain"/>
    <property type="match status" value="1"/>
</dbReference>
<keyword evidence="16" id="KW-0812">Transmembrane</keyword>
<evidence type="ECO:0000256" key="5">
    <source>
        <dbReference type="ARBA" id="ARBA00013120"/>
    </source>
</evidence>
<keyword evidence="6" id="KW-0028">Amino-acid biosynthesis</keyword>
<feature type="domain" description="JmjC" evidence="17">
    <location>
        <begin position="1254"/>
        <end position="1475"/>
    </location>
</feature>
<dbReference type="EMBL" id="JAIFTL010000144">
    <property type="protein sequence ID" value="KAG9322479.1"/>
    <property type="molecule type" value="Genomic_DNA"/>
</dbReference>
<keyword evidence="10" id="KW-0560">Oxidoreductase</keyword>
<dbReference type="GO" id="GO:0046983">
    <property type="term" value="F:protein dimerization activity"/>
    <property type="evidence" value="ECO:0007669"/>
    <property type="project" value="InterPro"/>
</dbReference>
<dbReference type="InterPro" id="IPR000534">
    <property type="entry name" value="Semialdehyde_DH_NAD-bd"/>
</dbReference>
<keyword evidence="16" id="KW-0472">Membrane</keyword>
<comment type="similarity">
    <text evidence="3">Belongs to the eukaryotic ribosomal protein eL34 family.</text>
</comment>
<dbReference type="Pfam" id="PF01199">
    <property type="entry name" value="Ribosomal_L34e"/>
    <property type="match status" value="1"/>
</dbReference>
<comment type="similarity">
    <text evidence="4">Belongs to the aspartate-semialdehyde dehydrogenase family.</text>
</comment>
<dbReference type="PANTHER" id="PTHR46718">
    <property type="entry name" value="ASPARTATE-SEMIALDEHYDE DEHYDROGENASE"/>
    <property type="match status" value="1"/>
</dbReference>
<dbReference type="GO" id="GO:0050661">
    <property type="term" value="F:NADP binding"/>
    <property type="evidence" value="ECO:0007669"/>
    <property type="project" value="InterPro"/>
</dbReference>
<sequence>MTVFTMTRVLKAGILGATGTVGQRFILLLSQHPGFSIHALGASPRSAGKTYVKATKWKMSQSIPASVRDMVVKVCEPQDEFKECDVVFSGLDADVAGEIEMAFLKADLALFSNAKNYRTHEEVPLIVPMANPSHFDLVSYQRSKHQLSKGFLITNANCSTSGMVVPLKALQDAFGPLSKIVVTTMQAVSGAGYPGVSSLDIMDNVVPFIGGEESKMEWETLKILGGVNQALDGFELLKSTKVSATCNRVPVIDGHTECVSIEFERRPAPSAEEVIKVLESYRTEAQELGCHSAPEQAIIVTRDEDRPQPRLDRENGNGYSVTVGRVRECKVFDIKFTLLVHNTILGAAGSGVLLAELAQKKAVPSRRRYTYRGYRRHPRSILFSIVMIALIFKLGFFLYAHRSVMWPPEDLTPARPVERLEIPVLSNPGVTLSSWKATWIVHHELDSGSMDKLKQEWTIDLVYTWVNGSDSELETMRQRYKGLSPAFATLAMSSGKGAKRVREGQSPTLNRFRDMDELRYSLRSVAQYAVAGLLRTIHILTTDVEDPQEDQQRPMGERSLRQQVPQWLDLDKAKGMIKLIRHREIYENLSALPSFNSLSIESQMHRIPGLADIFVYLNDDVFFGNPINSASLWTPLYGFVFHFDTLTTVDPSPSGPVKDISAVGEWPSLMYTNSILSKQFGARHRVYLAHIPHVLSVSLVNEIQALWPLEFSKTSQHRFRGEGQAREIQVSFLLAHYVMERLRETQLKSYWTYRLDRNQDGRLDWEERRHLLEVIELYNSAMAERREADPQSVENVTTGFLKNYDDRLYSAGISINATTYALSGQDEYPFMLASGNLKKTSRVQNKRPYSVKRGERQCAFEVEFCLGAGFRNQTLPFVDASTGAGSIFERMAFTEFHCGDCLLHILRHTGEAAGSSAILPLDRTSKAFREVTADLYKYNYVVGQTDFAFLQLRNPMQAKGALNGLMRRKEVVSFFCINDDVPDNTLIVRNVRSVFSEFLKERFPMSSPWEKPGLDEEIGPIGHYIAVMAVLTGTAPARVQGLPQPSDNFPRRFRNRAPLAIRQIISQRVLNQWSSDPEHVIQALNQSVQEQQAQAAAAAASKDDTLGCGAKQEAVLFATGADPVVLLPYLGSPQEGDTPPLSVMVAEDTKNFMDDPQFTKTITMTAREIVARVLAPPPLSSGVVVSTVEEDGMDVINEMDIIVPSLQIHQDAAHHSRICPLCDNNNNNHHHHPASDHDQANDSHHHRRFYYRGAVPSSLSTALQLPDLLSSLSLPTTTTALAKAPKKDLMRIWISLAGSITPLHYDRCHGILIQLVGRKRFVVFSHEDTNGLYPYDGISGPGHASKVRGLAHCFPFAIKAGGTVGSPVVPSQAAGAAAAAAAGGAMAGVVPDVETTTATTAMAHLEMNQAEVLRRWPKVRNTTPWVIDLEPGDALYTPPGFWHEVTSVGHSISITVPWDMDASELEHKMAQRLTYRRRLSYNTKSNRTRVVKTPGGRLTWLYEKKPGTAPKCGDCGVALPGVPALRPTEYARISRRQKTVNRAYGGSRCANCVRDRIVRAFLIEEQKIVKKVIKAQAKSAKPVKASK</sequence>
<dbReference type="PROSITE" id="PS51184">
    <property type="entry name" value="JMJC"/>
    <property type="match status" value="1"/>
</dbReference>
<dbReference type="GO" id="GO:0009088">
    <property type="term" value="P:threonine biosynthetic process"/>
    <property type="evidence" value="ECO:0007669"/>
    <property type="project" value="UniProtKB-KW"/>
</dbReference>
<dbReference type="Gene3D" id="6.20.370.70">
    <property type="match status" value="1"/>
</dbReference>
<feature type="transmembrane region" description="Helical" evidence="16">
    <location>
        <begin position="380"/>
        <end position="400"/>
    </location>
</feature>
<dbReference type="Gene3D" id="2.60.120.650">
    <property type="entry name" value="Cupin"/>
    <property type="match status" value="1"/>
</dbReference>
<gene>
    <name evidence="18" type="ORF">KVV02_003154</name>
</gene>
<dbReference type="PRINTS" id="PR01250">
    <property type="entry name" value="RIBOSOMALL34"/>
</dbReference>
<dbReference type="InterPro" id="IPR031358">
    <property type="entry name" value="Stealth_CR1"/>
</dbReference>
<dbReference type="Pfam" id="PF11380">
    <property type="entry name" value="Stealth_CR2"/>
    <property type="match status" value="1"/>
</dbReference>
<dbReference type="CDD" id="cd18130">
    <property type="entry name" value="ASADH_C_arch_fung_like"/>
    <property type="match status" value="1"/>
</dbReference>
<dbReference type="Pfam" id="PF01118">
    <property type="entry name" value="Semialdhyde_dh"/>
    <property type="match status" value="1"/>
</dbReference>
<dbReference type="InterPro" id="IPR003347">
    <property type="entry name" value="JmjC_dom"/>
</dbReference>
<dbReference type="Proteomes" id="UP000717515">
    <property type="component" value="Unassembled WGS sequence"/>
</dbReference>
<dbReference type="InterPro" id="IPR000319">
    <property type="entry name" value="Asp-semialdehyde_DH_CS"/>
</dbReference>
<evidence type="ECO:0000256" key="2">
    <source>
        <dbReference type="ARBA" id="ARBA00005097"/>
    </source>
</evidence>
<dbReference type="GO" id="GO:0005840">
    <property type="term" value="C:ribosome"/>
    <property type="evidence" value="ECO:0007669"/>
    <property type="project" value="UniProtKB-KW"/>
</dbReference>
<comment type="pathway">
    <text evidence="1">Amino-acid biosynthesis; L-methionine biosynthesis via de novo pathway; L-homoserine from L-aspartate: step 2/3.</text>
</comment>
<evidence type="ECO:0000256" key="13">
    <source>
        <dbReference type="ARBA" id="ARBA00049864"/>
    </source>
</evidence>
<evidence type="ECO:0000256" key="4">
    <source>
        <dbReference type="ARBA" id="ARBA00010584"/>
    </source>
</evidence>
<dbReference type="InterPro" id="IPR041667">
    <property type="entry name" value="Cupin_8"/>
</dbReference>
<reference evidence="18" key="1">
    <citation type="submission" date="2021-07" db="EMBL/GenBank/DDBJ databases">
        <title>Draft genome of Mortierella alpina, strain LL118, isolated from an aspen leaf litter sample.</title>
        <authorList>
            <person name="Yang S."/>
            <person name="Vinatzer B.A."/>
        </authorList>
    </citation>
    <scope>NUCLEOTIDE SEQUENCE</scope>
    <source>
        <strain evidence="18">LL118</strain>
    </source>
</reference>
<dbReference type="FunFam" id="3.30.360.10:FF:000016">
    <property type="entry name" value="Probable aspartate-semialdehyde dehydrogenase"/>
    <property type="match status" value="1"/>
</dbReference>
<dbReference type="SUPFAM" id="SSF51197">
    <property type="entry name" value="Clavaminate synthase-like"/>
    <property type="match status" value="1"/>
</dbReference>
<dbReference type="PROSITE" id="PS01145">
    <property type="entry name" value="RIBOSOMAL_L34E"/>
    <property type="match status" value="1"/>
</dbReference>
<keyword evidence="9" id="KW-0689">Ribosomal protein</keyword>
<dbReference type="PROSITE" id="PS01103">
    <property type="entry name" value="ASD"/>
    <property type="match status" value="1"/>
</dbReference>
<dbReference type="NCBIfam" id="NF006416">
    <property type="entry name" value="PRK08664.1"/>
    <property type="match status" value="1"/>
</dbReference>
<evidence type="ECO:0000256" key="14">
    <source>
        <dbReference type="ARBA" id="ARBA00049950"/>
    </source>
</evidence>
<evidence type="ECO:0000256" key="7">
    <source>
        <dbReference type="ARBA" id="ARBA00022697"/>
    </source>
</evidence>
<evidence type="ECO:0000256" key="6">
    <source>
        <dbReference type="ARBA" id="ARBA00022605"/>
    </source>
</evidence>
<dbReference type="PANTHER" id="PTHR46718:SF1">
    <property type="entry name" value="ASPARTATE-SEMIALDEHYDE DEHYDROGENASE"/>
    <property type="match status" value="1"/>
</dbReference>
<dbReference type="GO" id="GO:0006412">
    <property type="term" value="P:translation"/>
    <property type="evidence" value="ECO:0007669"/>
    <property type="project" value="InterPro"/>
</dbReference>
<comment type="function">
    <text evidence="14">Catalyzes the NADPH-dependent formation of L-aspartate 4-semialdehyde (L-ASA) by the reductive dephosphorylation of 4-phospho-L-aspartate. Mediates the second step in the biosynthesis of amino acids that derive from aspartate (the aspartate family of amino acids), including methioinine and threonine, the latter of which is a precursor to isoleucine.</text>
</comment>
<keyword evidence="7" id="KW-0791">Threonine biosynthesis</keyword>
<dbReference type="InterPro" id="IPR036291">
    <property type="entry name" value="NAD(P)-bd_dom_sf"/>
</dbReference>
<dbReference type="SMART" id="SM00859">
    <property type="entry name" value="Semialdhyde_dh"/>
    <property type="match status" value="1"/>
</dbReference>
<dbReference type="CDD" id="cd02315">
    <property type="entry name" value="ScASADH_like_N"/>
    <property type="match status" value="1"/>
</dbReference>
<keyword evidence="16" id="KW-1133">Transmembrane helix</keyword>
<evidence type="ECO:0000256" key="1">
    <source>
        <dbReference type="ARBA" id="ARBA00005021"/>
    </source>
</evidence>
<organism evidence="18 19">
    <name type="scientific">Mortierella alpina</name>
    <name type="common">Oleaginous fungus</name>
    <name type="synonym">Mortierella renispora</name>
    <dbReference type="NCBI Taxonomy" id="64518"/>
    <lineage>
        <taxon>Eukaryota</taxon>
        <taxon>Fungi</taxon>
        <taxon>Fungi incertae sedis</taxon>
        <taxon>Mucoromycota</taxon>
        <taxon>Mortierellomycotina</taxon>
        <taxon>Mortierellomycetes</taxon>
        <taxon>Mortierellales</taxon>
        <taxon>Mortierellaceae</taxon>
        <taxon>Mortierella</taxon>
    </lineage>
</organism>
<dbReference type="SUPFAM" id="SSF51735">
    <property type="entry name" value="NAD(P)-binding Rossmann-fold domains"/>
    <property type="match status" value="1"/>
</dbReference>
<dbReference type="GO" id="GO:1990904">
    <property type="term" value="C:ribonucleoprotein complex"/>
    <property type="evidence" value="ECO:0007669"/>
    <property type="project" value="UniProtKB-KW"/>
</dbReference>
<dbReference type="GO" id="GO:0004073">
    <property type="term" value="F:aspartate-semialdehyde dehydrogenase activity"/>
    <property type="evidence" value="ECO:0007669"/>
    <property type="project" value="UniProtKB-EC"/>
</dbReference>
<evidence type="ECO:0000256" key="11">
    <source>
        <dbReference type="ARBA" id="ARBA00023167"/>
    </source>
</evidence>
<dbReference type="GO" id="GO:0003735">
    <property type="term" value="F:structural constituent of ribosome"/>
    <property type="evidence" value="ECO:0007669"/>
    <property type="project" value="InterPro"/>
</dbReference>
<dbReference type="GO" id="GO:0016772">
    <property type="term" value="F:transferase activity, transferring phosphorus-containing groups"/>
    <property type="evidence" value="ECO:0007669"/>
    <property type="project" value="InterPro"/>
</dbReference>
<keyword evidence="8" id="KW-0521">NADP</keyword>
<dbReference type="InterPro" id="IPR038562">
    <property type="entry name" value="Ribosomal_eL34_C_sf"/>
</dbReference>
<proteinExistence type="inferred from homology"/>
<dbReference type="InterPro" id="IPR051823">
    <property type="entry name" value="ASADH-related"/>
</dbReference>
<comment type="pathway">
    <text evidence="2">Amino-acid biosynthesis; L-threonine biosynthesis; L-threonine from L-aspartate: step 2/5.</text>
</comment>
<dbReference type="InterPro" id="IPR005676">
    <property type="entry name" value="Asp_semi-ald_DH_pep-lack"/>
</dbReference>
<dbReference type="InterPro" id="IPR021520">
    <property type="entry name" value="Stealth_CR2"/>
</dbReference>
<evidence type="ECO:0000256" key="15">
    <source>
        <dbReference type="ARBA" id="ARBA00050041"/>
    </source>
</evidence>
<dbReference type="GO" id="GO:0009086">
    <property type="term" value="P:methionine biosynthetic process"/>
    <property type="evidence" value="ECO:0007669"/>
    <property type="project" value="UniProtKB-KW"/>
</dbReference>
<evidence type="ECO:0000256" key="9">
    <source>
        <dbReference type="ARBA" id="ARBA00022980"/>
    </source>
</evidence>
<dbReference type="Gene3D" id="6.20.340.10">
    <property type="match status" value="1"/>
</dbReference>
<evidence type="ECO:0000256" key="8">
    <source>
        <dbReference type="ARBA" id="ARBA00022857"/>
    </source>
</evidence>
<dbReference type="Pfam" id="PF17102">
    <property type="entry name" value="Stealth_CR3"/>
    <property type="match status" value="1"/>
</dbReference>
<evidence type="ECO:0000313" key="19">
    <source>
        <dbReference type="Proteomes" id="UP000717515"/>
    </source>
</evidence>
<dbReference type="FunFam" id="3.40.50.720:FF:000200">
    <property type="entry name" value="Aspartate-semialdehyde dehydrogenase"/>
    <property type="match status" value="1"/>
</dbReference>
<dbReference type="SMART" id="SM00558">
    <property type="entry name" value="JmjC"/>
    <property type="match status" value="1"/>
</dbReference>
<dbReference type="NCBIfam" id="TIGR00978">
    <property type="entry name" value="asd_EA"/>
    <property type="match status" value="1"/>
</dbReference>
<dbReference type="InterPro" id="IPR012280">
    <property type="entry name" value="Semialdhyde_DH_dimer_dom"/>
</dbReference>
<dbReference type="EC" id="1.2.1.11" evidence="5"/>
<keyword evidence="11" id="KW-0486">Methionine biosynthesis</keyword>
<evidence type="ECO:0000256" key="3">
    <source>
        <dbReference type="ARBA" id="ARBA00009875"/>
    </source>
</evidence>
<comment type="caution">
    <text evidence="18">The sequence shown here is derived from an EMBL/GenBank/DDBJ whole genome shotgun (WGS) entry which is preliminary data.</text>
</comment>
<name>A0A9P8CXM4_MORAP</name>
<dbReference type="InterPro" id="IPR018065">
    <property type="entry name" value="Ribosomal_eL34_CS"/>
</dbReference>
<protein>
    <recommendedName>
        <fullName evidence="15">Aspartate-semialdehyde dehydrogenase</fullName>
        <ecNumber evidence="5">1.2.1.11</ecNumber>
    </recommendedName>
</protein>
<dbReference type="GO" id="GO:0051287">
    <property type="term" value="F:NAD binding"/>
    <property type="evidence" value="ECO:0007669"/>
    <property type="project" value="InterPro"/>
</dbReference>
<evidence type="ECO:0000256" key="16">
    <source>
        <dbReference type="SAM" id="Phobius"/>
    </source>
</evidence>
<dbReference type="InterPro" id="IPR031356">
    <property type="entry name" value="Stealth_CR4"/>
</dbReference>
<dbReference type="Pfam" id="PF17101">
    <property type="entry name" value="Stealth_CR1"/>
    <property type="match status" value="1"/>
</dbReference>
<evidence type="ECO:0000256" key="10">
    <source>
        <dbReference type="ARBA" id="ARBA00023002"/>
    </source>
</evidence>
<evidence type="ECO:0000256" key="12">
    <source>
        <dbReference type="ARBA" id="ARBA00023274"/>
    </source>
</evidence>
<accession>A0A9P8CXM4</accession>
<evidence type="ECO:0000313" key="18">
    <source>
        <dbReference type="EMBL" id="KAG9322479.1"/>
    </source>
</evidence>
<dbReference type="InterPro" id="IPR008195">
    <property type="entry name" value="Ribosomal_eL34"/>
</dbReference>
<dbReference type="SUPFAM" id="SSF55347">
    <property type="entry name" value="Glyceraldehyde-3-phosphate dehydrogenase-like, C-terminal domain"/>
    <property type="match status" value="1"/>
</dbReference>
<dbReference type="InterPro" id="IPR031357">
    <property type="entry name" value="Stealth_CR3"/>
</dbReference>
<dbReference type="Gene3D" id="3.30.360.10">
    <property type="entry name" value="Dihydrodipicolinate Reductase, domain 2"/>
    <property type="match status" value="1"/>
</dbReference>